<dbReference type="AlphaFoldDB" id="A0ABC8QPJ7"/>
<name>A0ABC8QPJ7_9AQUA</name>
<keyword evidence="2" id="KW-0472">Membrane</keyword>
<evidence type="ECO:0000313" key="4">
    <source>
        <dbReference type="EMBL" id="CAK9133260.1"/>
    </source>
</evidence>
<dbReference type="InterPro" id="IPR029962">
    <property type="entry name" value="TBL"/>
</dbReference>
<evidence type="ECO:0000256" key="2">
    <source>
        <dbReference type="SAM" id="Phobius"/>
    </source>
</evidence>
<protein>
    <recommendedName>
        <fullName evidence="3">Trichome birefringence-like N-terminal domain-containing protein</fullName>
    </recommendedName>
</protein>
<dbReference type="PANTHER" id="PTHR32285:SF38">
    <property type="entry name" value="OS01G0614300 PROTEIN"/>
    <property type="match status" value="1"/>
</dbReference>
<dbReference type="Proteomes" id="UP001642360">
    <property type="component" value="Unassembled WGS sequence"/>
</dbReference>
<gene>
    <name evidence="4" type="ORF">ILEXP_LOCUS135</name>
</gene>
<dbReference type="PANTHER" id="PTHR32285">
    <property type="entry name" value="PROTEIN TRICHOME BIREFRINGENCE-LIKE 9-RELATED"/>
    <property type="match status" value="1"/>
</dbReference>
<keyword evidence="5" id="KW-1185">Reference proteome</keyword>
<feature type="region of interest" description="Disordered" evidence="1">
    <location>
        <begin position="54"/>
        <end position="73"/>
    </location>
</feature>
<comment type="caution">
    <text evidence="4">The sequence shown here is derived from an EMBL/GenBank/DDBJ whole genome shotgun (WGS) entry which is preliminary data.</text>
</comment>
<organism evidence="4 5">
    <name type="scientific">Ilex paraguariensis</name>
    <name type="common">yerba mate</name>
    <dbReference type="NCBI Taxonomy" id="185542"/>
    <lineage>
        <taxon>Eukaryota</taxon>
        <taxon>Viridiplantae</taxon>
        <taxon>Streptophyta</taxon>
        <taxon>Embryophyta</taxon>
        <taxon>Tracheophyta</taxon>
        <taxon>Spermatophyta</taxon>
        <taxon>Magnoliopsida</taxon>
        <taxon>eudicotyledons</taxon>
        <taxon>Gunneridae</taxon>
        <taxon>Pentapetalae</taxon>
        <taxon>asterids</taxon>
        <taxon>campanulids</taxon>
        <taxon>Aquifoliales</taxon>
        <taxon>Aquifoliaceae</taxon>
        <taxon>Ilex</taxon>
    </lineage>
</organism>
<dbReference type="InterPro" id="IPR025846">
    <property type="entry name" value="TBL_N"/>
</dbReference>
<feature type="non-terminal residue" evidence="4">
    <location>
        <position position="141"/>
    </location>
</feature>
<sequence>MDTTFTINERWTLCAFASFISFFILLLCLNHKNNLVYFSAPQNVTTPEGLQAIESTSDNRPTSNNEFSRPLSSFQNSKSINQTHAKCDIFEGRWVYKPMENPLYDVSKCPFLSDPVSCRRNGRPDFDYEKWSWEARDCEVP</sequence>
<evidence type="ECO:0000256" key="1">
    <source>
        <dbReference type="SAM" id="MobiDB-lite"/>
    </source>
</evidence>
<proteinExistence type="predicted"/>
<dbReference type="EMBL" id="CAUOFW020000001">
    <property type="protein sequence ID" value="CAK9133260.1"/>
    <property type="molecule type" value="Genomic_DNA"/>
</dbReference>
<feature type="transmembrane region" description="Helical" evidence="2">
    <location>
        <begin position="12"/>
        <end position="29"/>
    </location>
</feature>
<evidence type="ECO:0000313" key="5">
    <source>
        <dbReference type="Proteomes" id="UP001642360"/>
    </source>
</evidence>
<keyword evidence="2" id="KW-1133">Transmembrane helix</keyword>
<keyword evidence="2" id="KW-0812">Transmembrane</keyword>
<reference evidence="4 5" key="1">
    <citation type="submission" date="2024-02" db="EMBL/GenBank/DDBJ databases">
        <authorList>
            <person name="Vignale AGUSTIN F."/>
            <person name="Sosa J E."/>
            <person name="Modenutti C."/>
        </authorList>
    </citation>
    <scope>NUCLEOTIDE SEQUENCE [LARGE SCALE GENOMIC DNA]</scope>
</reference>
<evidence type="ECO:0000259" key="3">
    <source>
        <dbReference type="Pfam" id="PF14416"/>
    </source>
</evidence>
<accession>A0ABC8QPJ7</accession>
<feature type="domain" description="Trichome birefringence-like N-terminal" evidence="3">
    <location>
        <begin position="86"/>
        <end position="139"/>
    </location>
</feature>
<dbReference type="Pfam" id="PF14416">
    <property type="entry name" value="PMR5N"/>
    <property type="match status" value="1"/>
</dbReference>